<keyword evidence="10" id="KW-0238">DNA-binding</keyword>
<dbReference type="EMBL" id="PQXH01000333">
    <property type="protein sequence ID" value="TGO07077.1"/>
    <property type="molecule type" value="Genomic_DNA"/>
</dbReference>
<evidence type="ECO:0000256" key="1">
    <source>
        <dbReference type="ARBA" id="ARBA00022679"/>
    </source>
</evidence>
<keyword evidence="1" id="KW-0808">Transferase</keyword>
<evidence type="ECO:0000256" key="8">
    <source>
        <dbReference type="ARBA" id="ARBA00022801"/>
    </source>
</evidence>
<name>A0A4Z1ECH8_9HELO</name>
<keyword evidence="8" id="KW-0378">Hydrolase</keyword>
<dbReference type="GO" id="GO:0016787">
    <property type="term" value="F:hydrolase activity"/>
    <property type="evidence" value="ECO:0007669"/>
    <property type="project" value="UniProtKB-KW"/>
</dbReference>
<reference evidence="13 14" key="1">
    <citation type="submission" date="2017-12" db="EMBL/GenBank/DDBJ databases">
        <title>Comparative genomics of Botrytis spp.</title>
        <authorList>
            <person name="Valero-Jimenez C.A."/>
            <person name="Tapia P."/>
            <person name="Veloso J."/>
            <person name="Silva-Moreno E."/>
            <person name="Staats M."/>
            <person name="Valdes J.H."/>
            <person name="Van Kan J.A.L."/>
        </authorList>
    </citation>
    <scope>NUCLEOTIDE SEQUENCE [LARGE SCALE GENOMIC DNA]</scope>
    <source>
        <strain evidence="13 14">Bt9001</strain>
    </source>
</reference>
<evidence type="ECO:0000256" key="9">
    <source>
        <dbReference type="ARBA" id="ARBA00023124"/>
    </source>
</evidence>
<dbReference type="GO" id="GO:0000166">
    <property type="term" value="F:nucleotide binding"/>
    <property type="evidence" value="ECO:0007669"/>
    <property type="project" value="UniProtKB-KW"/>
</dbReference>
<evidence type="ECO:0000256" key="2">
    <source>
        <dbReference type="ARBA" id="ARBA00022695"/>
    </source>
</evidence>
<evidence type="ECO:0000259" key="12">
    <source>
        <dbReference type="PROSITE" id="PS52020"/>
    </source>
</evidence>
<evidence type="ECO:0000256" key="4">
    <source>
        <dbReference type="ARBA" id="ARBA00022722"/>
    </source>
</evidence>
<evidence type="ECO:0000256" key="5">
    <source>
        <dbReference type="ARBA" id="ARBA00022723"/>
    </source>
</evidence>
<gene>
    <name evidence="13" type="ORF">BTUL_0335g00030</name>
</gene>
<evidence type="ECO:0000313" key="13">
    <source>
        <dbReference type="EMBL" id="TGO07077.1"/>
    </source>
</evidence>
<evidence type="ECO:0000256" key="6">
    <source>
        <dbReference type="ARBA" id="ARBA00022741"/>
    </source>
</evidence>
<feature type="region of interest" description="Disordered" evidence="11">
    <location>
        <begin position="237"/>
        <end position="256"/>
    </location>
</feature>
<keyword evidence="7" id="KW-0255">Endonuclease</keyword>
<keyword evidence="6" id="KW-0547">Nucleotide-binding</keyword>
<proteinExistence type="predicted"/>
<dbReference type="GO" id="GO:0003677">
    <property type="term" value="F:DNA binding"/>
    <property type="evidence" value="ECO:0007669"/>
    <property type="project" value="UniProtKB-KW"/>
</dbReference>
<dbReference type="GO" id="GO:0046872">
    <property type="term" value="F:metal ion binding"/>
    <property type="evidence" value="ECO:0007669"/>
    <property type="project" value="UniProtKB-KW"/>
</dbReference>
<dbReference type="GO" id="GO:0006260">
    <property type="term" value="P:DNA replication"/>
    <property type="evidence" value="ECO:0007669"/>
    <property type="project" value="UniProtKB-KW"/>
</dbReference>
<keyword evidence="9" id="KW-0190">Covalent protein-DNA linkage</keyword>
<dbReference type="Pfam" id="PF00799">
    <property type="entry name" value="Gemini_AL1"/>
    <property type="match status" value="1"/>
</dbReference>
<sequence length="256" mass="29856">MPKRAYNNRADTPGSIANFIDDEAELSGSDVAEDTEPQAPKRRKRDGRFRVRAQRLLLTYSQINETFLKEDLGPWLKEKCGATTIRVALENHQDGGEHIHAYIDTGTYFIINNQAELDYCDHHPNIEAIRVTPHKTWDYVAKDGNILFEEGPPPHRPSGKTDVQSVWKNIIMTSKSADEFLKNLLEEKPRDLCMNFNQLKAFAEWKYRPEHSEYETPDMTWHVDKYPALQSWIEEELKKEGGGRRRGEKREERWNE</sequence>
<protein>
    <recommendedName>
        <fullName evidence="12">CRESS-DNA virus Rep endonuclease domain-containing protein</fullName>
    </recommendedName>
</protein>
<dbReference type="GO" id="GO:0016779">
    <property type="term" value="F:nucleotidyltransferase activity"/>
    <property type="evidence" value="ECO:0007669"/>
    <property type="project" value="UniProtKB-KW"/>
</dbReference>
<accession>A0A4Z1ECH8</accession>
<evidence type="ECO:0000256" key="3">
    <source>
        <dbReference type="ARBA" id="ARBA00022705"/>
    </source>
</evidence>
<feature type="compositionally biased region" description="Acidic residues" evidence="11">
    <location>
        <begin position="26"/>
        <end position="36"/>
    </location>
</feature>
<dbReference type="GO" id="GO:0004519">
    <property type="term" value="F:endonuclease activity"/>
    <property type="evidence" value="ECO:0007669"/>
    <property type="project" value="UniProtKB-KW"/>
</dbReference>
<dbReference type="Proteomes" id="UP000297777">
    <property type="component" value="Unassembled WGS sequence"/>
</dbReference>
<evidence type="ECO:0000313" key="14">
    <source>
        <dbReference type="Proteomes" id="UP000297777"/>
    </source>
</evidence>
<keyword evidence="14" id="KW-1185">Reference proteome</keyword>
<dbReference type="Gene3D" id="3.40.1310.20">
    <property type="match status" value="1"/>
</dbReference>
<evidence type="ECO:0000256" key="10">
    <source>
        <dbReference type="ARBA" id="ARBA00023125"/>
    </source>
</evidence>
<dbReference type="AlphaFoldDB" id="A0A4Z1ECH8"/>
<dbReference type="OrthoDB" id="4355886at2759"/>
<keyword evidence="5" id="KW-0479">Metal-binding</keyword>
<organism evidence="13 14">
    <name type="scientific">Botrytis tulipae</name>
    <dbReference type="NCBI Taxonomy" id="87230"/>
    <lineage>
        <taxon>Eukaryota</taxon>
        <taxon>Fungi</taxon>
        <taxon>Dikarya</taxon>
        <taxon>Ascomycota</taxon>
        <taxon>Pezizomycotina</taxon>
        <taxon>Leotiomycetes</taxon>
        <taxon>Helotiales</taxon>
        <taxon>Sclerotiniaceae</taxon>
        <taxon>Botrytis</taxon>
    </lineage>
</organism>
<keyword evidence="3" id="KW-0235">DNA replication</keyword>
<comment type="caution">
    <text evidence="13">The sequence shown here is derived from an EMBL/GenBank/DDBJ whole genome shotgun (WGS) entry which is preliminary data.</text>
</comment>
<keyword evidence="4" id="KW-0540">Nuclease</keyword>
<dbReference type="InterPro" id="IPR049912">
    <property type="entry name" value="CRESS_DNA_REP"/>
</dbReference>
<keyword evidence="2" id="KW-0548">Nucleotidyltransferase</keyword>
<evidence type="ECO:0000256" key="11">
    <source>
        <dbReference type="SAM" id="MobiDB-lite"/>
    </source>
</evidence>
<evidence type="ECO:0000256" key="7">
    <source>
        <dbReference type="ARBA" id="ARBA00022759"/>
    </source>
</evidence>
<feature type="domain" description="CRESS-DNA virus Rep endonuclease" evidence="12">
    <location>
        <begin position="50"/>
        <end position="153"/>
    </location>
</feature>
<dbReference type="SUPFAM" id="SSF55464">
    <property type="entry name" value="Origin of replication-binding domain, RBD-like"/>
    <property type="match status" value="1"/>
</dbReference>
<dbReference type="PROSITE" id="PS52020">
    <property type="entry name" value="CRESS_DNA_REP"/>
    <property type="match status" value="1"/>
</dbReference>
<feature type="region of interest" description="Disordered" evidence="11">
    <location>
        <begin position="26"/>
        <end position="46"/>
    </location>
</feature>